<protein>
    <submittedName>
        <fullName evidence="1">Uncharacterized protein</fullName>
    </submittedName>
</protein>
<gene>
    <name evidence="1" type="ORF">PIB30_012252</name>
</gene>
<sequence>MPRTCLINIEALRTNDDYSELLNPETNLRRLGPTPITRLYFTLQLTLLVLRSTQRKTRSFGESRLEESGVTLRRLSKFEPVLEKPDNIYEMRILNPWILSTYKASKLQ</sequence>
<dbReference type="EMBL" id="JASCZI010181273">
    <property type="protein sequence ID" value="MED6180654.1"/>
    <property type="molecule type" value="Genomic_DNA"/>
</dbReference>
<accession>A0ABU6W5P4</accession>
<proteinExistence type="predicted"/>
<evidence type="ECO:0000313" key="1">
    <source>
        <dbReference type="EMBL" id="MED6180654.1"/>
    </source>
</evidence>
<name>A0ABU6W5P4_9FABA</name>
<evidence type="ECO:0000313" key="2">
    <source>
        <dbReference type="Proteomes" id="UP001341840"/>
    </source>
</evidence>
<reference evidence="1 2" key="1">
    <citation type="journal article" date="2023" name="Plants (Basel)">
        <title>Bridging the Gap: Combining Genomics and Transcriptomics Approaches to Understand Stylosanthes scabra, an Orphan Legume from the Brazilian Caatinga.</title>
        <authorList>
            <person name="Ferreira-Neto J.R.C."/>
            <person name="da Silva M.D."/>
            <person name="Binneck E."/>
            <person name="de Melo N.F."/>
            <person name="da Silva R.H."/>
            <person name="de Melo A.L.T.M."/>
            <person name="Pandolfi V."/>
            <person name="Bustamante F.O."/>
            <person name="Brasileiro-Vidal A.C."/>
            <person name="Benko-Iseppon A.M."/>
        </authorList>
    </citation>
    <scope>NUCLEOTIDE SEQUENCE [LARGE SCALE GENOMIC DNA]</scope>
    <source>
        <tissue evidence="1">Leaves</tissue>
    </source>
</reference>
<organism evidence="1 2">
    <name type="scientific">Stylosanthes scabra</name>
    <dbReference type="NCBI Taxonomy" id="79078"/>
    <lineage>
        <taxon>Eukaryota</taxon>
        <taxon>Viridiplantae</taxon>
        <taxon>Streptophyta</taxon>
        <taxon>Embryophyta</taxon>
        <taxon>Tracheophyta</taxon>
        <taxon>Spermatophyta</taxon>
        <taxon>Magnoliopsida</taxon>
        <taxon>eudicotyledons</taxon>
        <taxon>Gunneridae</taxon>
        <taxon>Pentapetalae</taxon>
        <taxon>rosids</taxon>
        <taxon>fabids</taxon>
        <taxon>Fabales</taxon>
        <taxon>Fabaceae</taxon>
        <taxon>Papilionoideae</taxon>
        <taxon>50 kb inversion clade</taxon>
        <taxon>dalbergioids sensu lato</taxon>
        <taxon>Dalbergieae</taxon>
        <taxon>Pterocarpus clade</taxon>
        <taxon>Stylosanthes</taxon>
    </lineage>
</organism>
<dbReference type="Proteomes" id="UP001341840">
    <property type="component" value="Unassembled WGS sequence"/>
</dbReference>
<comment type="caution">
    <text evidence="1">The sequence shown here is derived from an EMBL/GenBank/DDBJ whole genome shotgun (WGS) entry which is preliminary data.</text>
</comment>
<keyword evidence="2" id="KW-1185">Reference proteome</keyword>